<dbReference type="Pfam" id="PF06013">
    <property type="entry name" value="WXG100"/>
    <property type="match status" value="1"/>
</dbReference>
<dbReference type="RefSeq" id="WP_145904198.1">
    <property type="nucleotide sequence ID" value="NZ_BAAAMZ010000044.1"/>
</dbReference>
<name>A0A561UE81_9ACTN</name>
<dbReference type="InterPro" id="IPR010310">
    <property type="entry name" value="T7SS_ESAT-6-like"/>
</dbReference>
<sequence length="98" mass="10386">MSDGHIKVTFETIQNAGAAVRGGATTIQGQLDELRAKVVAICGTWTGAAQEGYNQRQAVWDSKAKDLHETLLKIAGALDDAHAHYTATEAANAGIWHA</sequence>
<dbReference type="InterPro" id="IPR036689">
    <property type="entry name" value="ESAT-6-like_sf"/>
</dbReference>
<dbReference type="Gene3D" id="1.10.287.1060">
    <property type="entry name" value="ESAT-6-like"/>
    <property type="match status" value="1"/>
</dbReference>
<dbReference type="EMBL" id="VIWT01000001">
    <property type="protein sequence ID" value="TWF97661.1"/>
    <property type="molecule type" value="Genomic_DNA"/>
</dbReference>
<dbReference type="SUPFAM" id="SSF140453">
    <property type="entry name" value="EsxAB dimer-like"/>
    <property type="match status" value="1"/>
</dbReference>
<dbReference type="OrthoDB" id="3387628at2"/>
<comment type="similarity">
    <text evidence="1">Belongs to the WXG100 family.</text>
</comment>
<reference evidence="2 3" key="1">
    <citation type="submission" date="2019-06" db="EMBL/GenBank/DDBJ databases">
        <title>Sequencing the genomes of 1000 actinobacteria strains.</title>
        <authorList>
            <person name="Klenk H.-P."/>
        </authorList>
    </citation>
    <scope>NUCLEOTIDE SEQUENCE [LARGE SCALE GENOMIC DNA]</scope>
    <source>
        <strain evidence="2 3">DSM 44826</strain>
    </source>
</reference>
<evidence type="ECO:0000313" key="2">
    <source>
        <dbReference type="EMBL" id="TWF97661.1"/>
    </source>
</evidence>
<proteinExistence type="inferred from homology"/>
<accession>A0A561UE81</accession>
<evidence type="ECO:0000256" key="1">
    <source>
        <dbReference type="RuleBase" id="RU362001"/>
    </source>
</evidence>
<keyword evidence="3" id="KW-1185">Reference proteome</keyword>
<protein>
    <recommendedName>
        <fullName evidence="1">ESAT-6-like protein</fullName>
    </recommendedName>
</protein>
<evidence type="ECO:0000313" key="3">
    <source>
        <dbReference type="Proteomes" id="UP000317940"/>
    </source>
</evidence>
<comment type="caution">
    <text evidence="2">The sequence shown here is derived from an EMBL/GenBank/DDBJ whole genome shotgun (WGS) entry which is preliminary data.</text>
</comment>
<organism evidence="2 3">
    <name type="scientific">Kitasatospora viridis</name>
    <dbReference type="NCBI Taxonomy" id="281105"/>
    <lineage>
        <taxon>Bacteria</taxon>
        <taxon>Bacillati</taxon>
        <taxon>Actinomycetota</taxon>
        <taxon>Actinomycetes</taxon>
        <taxon>Kitasatosporales</taxon>
        <taxon>Streptomycetaceae</taxon>
        <taxon>Kitasatospora</taxon>
    </lineage>
</organism>
<dbReference type="Proteomes" id="UP000317940">
    <property type="component" value="Unassembled WGS sequence"/>
</dbReference>
<dbReference type="AlphaFoldDB" id="A0A561UE81"/>
<gene>
    <name evidence="2" type="ORF">FHX73_111452</name>
</gene>
<dbReference type="NCBIfam" id="TIGR03930">
    <property type="entry name" value="WXG100_ESAT6"/>
    <property type="match status" value="1"/>
</dbReference>